<comment type="caution">
    <text evidence="1">The sequence shown here is derived from an EMBL/GenBank/DDBJ whole genome shotgun (WGS) entry which is preliminary data.</text>
</comment>
<organism evidence="1 2">
    <name type="scientific">Candidatus Falkowbacteria bacterium CG1_02_37_44</name>
    <dbReference type="NCBI Taxonomy" id="1805146"/>
    <lineage>
        <taxon>Bacteria</taxon>
        <taxon>Candidatus Falkowiibacteriota</taxon>
    </lineage>
</organism>
<protein>
    <submittedName>
        <fullName evidence="1">Uncharacterized protein</fullName>
    </submittedName>
</protein>
<evidence type="ECO:0000313" key="2">
    <source>
        <dbReference type="Proteomes" id="UP000183192"/>
    </source>
</evidence>
<accession>A0A1J4T7K0</accession>
<reference evidence="1 2" key="1">
    <citation type="journal article" date="2016" name="Environ. Microbiol.">
        <title>Genomic resolution of a cold subsurface aquifer community provides metabolic insights for novel microbes adapted to high CO concentrations.</title>
        <authorList>
            <person name="Probst A.J."/>
            <person name="Castelle C.J."/>
            <person name="Singh A."/>
            <person name="Brown C.T."/>
            <person name="Anantharaman K."/>
            <person name="Sharon I."/>
            <person name="Hug L.A."/>
            <person name="Burstein D."/>
            <person name="Emerson J.B."/>
            <person name="Thomas B.C."/>
            <person name="Banfield J.F."/>
        </authorList>
    </citation>
    <scope>NUCLEOTIDE SEQUENCE [LARGE SCALE GENOMIC DNA]</scope>
    <source>
        <strain evidence="1">CG1_02_37_44</strain>
    </source>
</reference>
<dbReference type="Proteomes" id="UP000183192">
    <property type="component" value="Unassembled WGS sequence"/>
</dbReference>
<evidence type="ECO:0000313" key="1">
    <source>
        <dbReference type="EMBL" id="OIO06813.1"/>
    </source>
</evidence>
<name>A0A1J4T7K0_9BACT</name>
<dbReference type="EMBL" id="MNUU01000068">
    <property type="protein sequence ID" value="OIO06813.1"/>
    <property type="molecule type" value="Genomic_DNA"/>
</dbReference>
<proteinExistence type="predicted"/>
<sequence>MANLKNNFLKNFYIGDTANKPTREVLFMKKSIVLVTVTEEMKKNCPFGELRCVECLSQACKPDPMEGVDLADIMSEEED</sequence>
<gene>
    <name evidence="1" type="ORF">AUJ27_03520</name>
</gene>
<dbReference type="AlphaFoldDB" id="A0A1J4T7K0"/>